<dbReference type="InterPro" id="IPR001867">
    <property type="entry name" value="OmpR/PhoB-type_DNA-bd"/>
</dbReference>
<dbReference type="PROSITE" id="PS51755">
    <property type="entry name" value="OMPR_PHOB"/>
    <property type="match status" value="1"/>
</dbReference>
<reference evidence="8 9" key="1">
    <citation type="submission" date="2018-01" db="EMBL/GenBank/DDBJ databases">
        <title>Draft genome sequence of Sphaerisporangium sp. 7K107.</title>
        <authorList>
            <person name="Sahin N."/>
            <person name="Saygin H."/>
            <person name="Ay H."/>
        </authorList>
    </citation>
    <scope>NUCLEOTIDE SEQUENCE [LARGE SCALE GENOMIC DNA]</scope>
    <source>
        <strain evidence="8 9">7K107</strain>
    </source>
</reference>
<dbReference type="PROSITE" id="PS50005">
    <property type="entry name" value="TPR"/>
    <property type="match status" value="2"/>
</dbReference>
<dbReference type="InterPro" id="IPR002182">
    <property type="entry name" value="NB-ARC"/>
</dbReference>
<evidence type="ECO:0000256" key="5">
    <source>
        <dbReference type="PROSITE-ProRule" id="PRU00339"/>
    </source>
</evidence>
<sequence>MEFRILGPVEVWRPGGPVPTGGFKQRSVLALLLLNLNRVVTFERMIDQVWGARAPDARNTVQRLVSRLRRVIEADDGRAPKASLETHSGGYLLRADPSTVDLYRFEGLVEQGRTAQRAGDHGLAARLLRDGLRLWRGPALVGVADGVRDVPAARLEEARLLALEDRIEADLTSGPEEPLVAELRELVADHPLRERMVGLLMVALHRFGRQAEALEAYQRTRRHLVEELGLEPGQALQRTHQEVLAGDVTPTATGRVTAHLQVPAQLPADVPDFTGRAEQVRLLSEMLRGESEGSPVVVAAVGGGGGLGKTTLAIHVGHLLRDRFPDGQLHANLHGADGRDTPAAEVLGDFLRALGASGAHIPEAEDKRATLYRSMLAGRRVLVVLDNARDAAQVRPLLPGTPSCAVLVTSRARLADLEGVRLIDLDVLPAEEAVELLGKIAGTRRVAAEPEAALEVVAACGNLPLAVRVAGARLAARPGWSLATLAARLADQRRRLDELRIGDLGVRASFELSYRALRPGQAAAFRMLGIPNSADITLSAAAAMFAMREPAAEAVLESLVDAYLIETREPGRYQMHDLMRTYARQRGNEEDTAAERSAALQRLVDHYLATARTVDRAVGLTPVGRTEGDHGPHPLSRSAPATRWLQQERANLVSTILQATGSPAIRVLPIARLMDSMGGFLGRGFFGEWEEAAGAVLEAALRDGDEPAEILARNALGILAAERRHDLPTASRHLHRAWRLCRDLGDRPGLARALNNLGAVYTMRRRYREAVDYLRESLAVRLALPEPLGVSAVLNNLGTVYVKMGAFEEADATLRDALGMTRAERDHYTEANTLNSLGNLRYEQGDHRAAVEFHERCLDICRRMSLARVEMLVRVDLAKAERARGDLGAALGHCVTALRISHDLRAPYAEARTLYELGHIRHGLDEPEFGDDAWRRALKLFEEIDAPEAADLRAAREAGLFRW</sequence>
<dbReference type="PANTHER" id="PTHR35807">
    <property type="entry name" value="TRANSCRIPTIONAL REGULATOR REDD-RELATED"/>
    <property type="match status" value="1"/>
</dbReference>
<keyword evidence="2" id="KW-0805">Transcription regulation</keyword>
<dbReference type="SUPFAM" id="SSF46894">
    <property type="entry name" value="C-terminal effector domain of the bipartite response regulators"/>
    <property type="match status" value="1"/>
</dbReference>
<organism evidence="8 9">
    <name type="scientific">Spongiactinospora gelatinilytica</name>
    <dbReference type="NCBI Taxonomy" id="2666298"/>
    <lineage>
        <taxon>Bacteria</taxon>
        <taxon>Bacillati</taxon>
        <taxon>Actinomycetota</taxon>
        <taxon>Actinomycetes</taxon>
        <taxon>Streptosporangiales</taxon>
        <taxon>Streptosporangiaceae</taxon>
        <taxon>Spongiactinospora</taxon>
    </lineage>
</organism>
<keyword evidence="5" id="KW-0802">TPR repeat</keyword>
<feature type="domain" description="OmpR/PhoB-type" evidence="7">
    <location>
        <begin position="1"/>
        <end position="95"/>
    </location>
</feature>
<dbReference type="InterPro" id="IPR027417">
    <property type="entry name" value="P-loop_NTPase"/>
</dbReference>
<dbReference type="Pfam" id="PF03704">
    <property type="entry name" value="BTAD"/>
    <property type="match status" value="1"/>
</dbReference>
<evidence type="ECO:0000259" key="7">
    <source>
        <dbReference type="PROSITE" id="PS51755"/>
    </source>
</evidence>
<dbReference type="Pfam" id="PF13424">
    <property type="entry name" value="TPR_12"/>
    <property type="match status" value="2"/>
</dbReference>
<feature type="repeat" description="TPR" evidence="5">
    <location>
        <begin position="751"/>
        <end position="784"/>
    </location>
</feature>
<dbReference type="Proteomes" id="UP000248544">
    <property type="component" value="Unassembled WGS sequence"/>
</dbReference>
<dbReference type="Gene3D" id="3.40.50.300">
    <property type="entry name" value="P-loop containing nucleotide triphosphate hydrolases"/>
    <property type="match status" value="1"/>
</dbReference>
<dbReference type="SUPFAM" id="SSF52540">
    <property type="entry name" value="P-loop containing nucleoside triphosphate hydrolases"/>
    <property type="match status" value="1"/>
</dbReference>
<comment type="caution">
    <text evidence="8">The sequence shown here is derived from an EMBL/GenBank/DDBJ whole genome shotgun (WGS) entry which is preliminary data.</text>
</comment>
<evidence type="ECO:0000256" key="3">
    <source>
        <dbReference type="ARBA" id="ARBA00023125"/>
    </source>
</evidence>
<comment type="similarity">
    <text evidence="1">Belongs to the AfsR/DnrI/RedD regulatory family.</text>
</comment>
<feature type="DNA-binding region" description="OmpR/PhoB-type" evidence="6">
    <location>
        <begin position="1"/>
        <end position="95"/>
    </location>
</feature>
<dbReference type="PANTHER" id="PTHR35807:SF1">
    <property type="entry name" value="TRANSCRIPTIONAL REGULATOR REDD"/>
    <property type="match status" value="1"/>
</dbReference>
<keyword evidence="3 6" id="KW-0238">DNA-binding</keyword>
<name>A0A2W2GV47_9ACTN</name>
<dbReference type="SUPFAM" id="SSF48452">
    <property type="entry name" value="TPR-like"/>
    <property type="match status" value="3"/>
</dbReference>
<dbReference type="CDD" id="cd15831">
    <property type="entry name" value="BTAD"/>
    <property type="match status" value="1"/>
</dbReference>
<protein>
    <submittedName>
        <fullName evidence="8">AfsR family transcriptional regulator</fullName>
    </submittedName>
</protein>
<dbReference type="SMART" id="SM00028">
    <property type="entry name" value="TPR"/>
    <property type="match status" value="6"/>
</dbReference>
<proteinExistence type="inferred from homology"/>
<keyword evidence="4" id="KW-0804">Transcription</keyword>
<evidence type="ECO:0000256" key="4">
    <source>
        <dbReference type="ARBA" id="ARBA00023163"/>
    </source>
</evidence>
<dbReference type="GO" id="GO:0043531">
    <property type="term" value="F:ADP binding"/>
    <property type="evidence" value="ECO:0007669"/>
    <property type="project" value="InterPro"/>
</dbReference>
<dbReference type="InterPro" id="IPR051677">
    <property type="entry name" value="AfsR-DnrI-RedD_regulator"/>
</dbReference>
<dbReference type="PRINTS" id="PR00364">
    <property type="entry name" value="DISEASERSIST"/>
</dbReference>
<evidence type="ECO:0000256" key="1">
    <source>
        <dbReference type="ARBA" id="ARBA00005820"/>
    </source>
</evidence>
<dbReference type="InterPro" id="IPR016032">
    <property type="entry name" value="Sig_transdc_resp-reg_C-effctor"/>
</dbReference>
<dbReference type="GO" id="GO:0006355">
    <property type="term" value="P:regulation of DNA-templated transcription"/>
    <property type="evidence" value="ECO:0007669"/>
    <property type="project" value="InterPro"/>
</dbReference>
<evidence type="ECO:0000313" key="9">
    <source>
        <dbReference type="Proteomes" id="UP000248544"/>
    </source>
</evidence>
<dbReference type="EMBL" id="POUA01000041">
    <property type="protein sequence ID" value="PZG51553.1"/>
    <property type="molecule type" value="Genomic_DNA"/>
</dbReference>
<evidence type="ECO:0000313" key="8">
    <source>
        <dbReference type="EMBL" id="PZG51553.1"/>
    </source>
</evidence>
<dbReference type="InterPro" id="IPR019734">
    <property type="entry name" value="TPR_rpt"/>
</dbReference>
<feature type="repeat" description="TPR" evidence="5">
    <location>
        <begin position="791"/>
        <end position="824"/>
    </location>
</feature>
<dbReference type="InterPro" id="IPR011990">
    <property type="entry name" value="TPR-like_helical_dom_sf"/>
</dbReference>
<dbReference type="SMART" id="SM00862">
    <property type="entry name" value="Trans_reg_C"/>
    <property type="match status" value="1"/>
</dbReference>
<dbReference type="SMART" id="SM01043">
    <property type="entry name" value="BTAD"/>
    <property type="match status" value="1"/>
</dbReference>
<gene>
    <name evidence="8" type="ORF">C1I98_08250</name>
</gene>
<dbReference type="Pfam" id="PF00486">
    <property type="entry name" value="Trans_reg_C"/>
    <property type="match status" value="1"/>
</dbReference>
<accession>A0A2W2GV47</accession>
<dbReference type="InterPro" id="IPR036388">
    <property type="entry name" value="WH-like_DNA-bd_sf"/>
</dbReference>
<keyword evidence="9" id="KW-1185">Reference proteome</keyword>
<dbReference type="GO" id="GO:0000160">
    <property type="term" value="P:phosphorelay signal transduction system"/>
    <property type="evidence" value="ECO:0007669"/>
    <property type="project" value="InterPro"/>
</dbReference>
<evidence type="ECO:0000256" key="6">
    <source>
        <dbReference type="PROSITE-ProRule" id="PRU01091"/>
    </source>
</evidence>
<dbReference type="Gene3D" id="1.10.10.10">
    <property type="entry name" value="Winged helix-like DNA-binding domain superfamily/Winged helix DNA-binding domain"/>
    <property type="match status" value="2"/>
</dbReference>
<dbReference type="Pfam" id="PF00931">
    <property type="entry name" value="NB-ARC"/>
    <property type="match status" value="1"/>
</dbReference>
<dbReference type="Gene3D" id="1.25.40.10">
    <property type="entry name" value="Tetratricopeptide repeat domain"/>
    <property type="match status" value="2"/>
</dbReference>
<dbReference type="InterPro" id="IPR005158">
    <property type="entry name" value="BTAD"/>
</dbReference>
<evidence type="ECO:0000256" key="2">
    <source>
        <dbReference type="ARBA" id="ARBA00023015"/>
    </source>
</evidence>
<dbReference type="AlphaFoldDB" id="A0A2W2GV47"/>
<dbReference type="GO" id="GO:0003677">
    <property type="term" value="F:DNA binding"/>
    <property type="evidence" value="ECO:0007669"/>
    <property type="project" value="UniProtKB-UniRule"/>
</dbReference>